<dbReference type="AlphaFoldDB" id="A0A516SLP2"/>
<feature type="domain" description="Helicase C-terminal" evidence="4">
    <location>
        <begin position="955"/>
        <end position="1099"/>
    </location>
</feature>
<evidence type="ECO:0000256" key="1">
    <source>
        <dbReference type="ARBA" id="ARBA00022741"/>
    </source>
</evidence>
<dbReference type="GO" id="GO:0043138">
    <property type="term" value="F:3'-5' DNA helicase activity"/>
    <property type="evidence" value="ECO:0007669"/>
    <property type="project" value="TreeGrafter"/>
</dbReference>
<protein>
    <submittedName>
        <fullName evidence="5">DEAD/DEAH box helicase</fullName>
    </submittedName>
</protein>
<dbReference type="OrthoDB" id="3197455at2"/>
<dbReference type="PROSITE" id="PS51194">
    <property type="entry name" value="HELICASE_CTER"/>
    <property type="match status" value="1"/>
</dbReference>
<evidence type="ECO:0000313" key="6">
    <source>
        <dbReference type="Proteomes" id="UP000317550"/>
    </source>
</evidence>
<dbReference type="GO" id="GO:0006289">
    <property type="term" value="P:nucleotide-excision repair"/>
    <property type="evidence" value="ECO:0007669"/>
    <property type="project" value="TreeGrafter"/>
</dbReference>
<keyword evidence="5" id="KW-0378">Hydrolase</keyword>
<proteinExistence type="predicted"/>
<dbReference type="GO" id="GO:0005524">
    <property type="term" value="F:ATP binding"/>
    <property type="evidence" value="ECO:0007669"/>
    <property type="project" value="UniProtKB-KW"/>
</dbReference>
<dbReference type="InterPro" id="IPR011545">
    <property type="entry name" value="DEAD/DEAH_box_helicase_dom"/>
</dbReference>
<evidence type="ECO:0000256" key="2">
    <source>
        <dbReference type="ARBA" id="ARBA00022840"/>
    </source>
</evidence>
<dbReference type="EMBL" id="CP041730">
    <property type="protein sequence ID" value="QDQ29084.1"/>
    <property type="molecule type" value="Genomic_DNA"/>
</dbReference>
<dbReference type="InterPro" id="IPR014001">
    <property type="entry name" value="Helicase_ATP-bd"/>
</dbReference>
<keyword evidence="2" id="KW-0067">ATP-binding</keyword>
<dbReference type="GO" id="GO:0003676">
    <property type="term" value="F:nucleic acid binding"/>
    <property type="evidence" value="ECO:0007669"/>
    <property type="project" value="InterPro"/>
</dbReference>
<dbReference type="Pfam" id="PF00270">
    <property type="entry name" value="DEAD"/>
    <property type="match status" value="1"/>
</dbReference>
<evidence type="ECO:0000259" key="3">
    <source>
        <dbReference type="PROSITE" id="PS51192"/>
    </source>
</evidence>
<name>A0A516SLP2_9NEIS</name>
<dbReference type="PROSITE" id="PS51192">
    <property type="entry name" value="HELICASE_ATP_BIND_1"/>
    <property type="match status" value="1"/>
</dbReference>
<dbReference type="SMART" id="SM00487">
    <property type="entry name" value="DEXDc"/>
    <property type="match status" value="1"/>
</dbReference>
<gene>
    <name evidence="5" type="ORF">FNU76_23540</name>
</gene>
<evidence type="ECO:0000313" key="5">
    <source>
        <dbReference type="EMBL" id="QDQ29084.1"/>
    </source>
</evidence>
<dbReference type="PANTHER" id="PTHR47957">
    <property type="entry name" value="ATP-DEPENDENT HELICASE HRQ1"/>
    <property type="match status" value="1"/>
</dbReference>
<dbReference type="Pfam" id="PF00271">
    <property type="entry name" value="Helicase_C"/>
    <property type="match status" value="1"/>
</dbReference>
<keyword evidence="6" id="KW-1185">Reference proteome</keyword>
<dbReference type="SMART" id="SM00490">
    <property type="entry name" value="HELICc"/>
    <property type="match status" value="1"/>
</dbReference>
<dbReference type="RefSeq" id="WP_144280464.1">
    <property type="nucleotide sequence ID" value="NZ_CP041730.1"/>
</dbReference>
<dbReference type="Gene3D" id="3.40.50.300">
    <property type="entry name" value="P-loop containing nucleotide triphosphate hydrolases"/>
    <property type="match status" value="2"/>
</dbReference>
<dbReference type="InterPro" id="IPR001650">
    <property type="entry name" value="Helicase_C-like"/>
</dbReference>
<dbReference type="Proteomes" id="UP000317550">
    <property type="component" value="Chromosome"/>
</dbReference>
<keyword evidence="5" id="KW-0347">Helicase</keyword>
<dbReference type="GO" id="GO:0036297">
    <property type="term" value="P:interstrand cross-link repair"/>
    <property type="evidence" value="ECO:0007669"/>
    <property type="project" value="TreeGrafter"/>
</dbReference>
<sequence length="1233" mass="138805">MNESNPIALVEELKLVLGRYIATALPISRRYPLLAERFRTELSKQCLVDGPYVEALPDFEKGASLAELTQGQGGFLHDALAALPTASRQLHLHQQRALEHAARDGKSLLVATGTGSGKTETFLYPIAHMLLTDPEPDKPGVRALLIYPMNALANDQLYYRIAPLFGHHLKDRGITFGRYTSQVKANTQRSVEENRLRHNPKLMRALDNHIPANWMLTREEMLNDPPKVLITNYAMLEHLLLLPRNAPLFSANALRCIVLDEIHTYSGAQATEVAFLLRKLKNRLGIEVPLQVFGTSASLAEGTDADAKLKAFAGDLFAEEIHVVVRGKRIVHDRLRQTVAPVFSLSVVEWIKMGGVLEDVSRTHDANRQTNTWNDRLAVNNLDRPEILVESGLPLGTFLEACFAANREIRLVAESLDQAGVKDFRALARLVFDSDSPSPSDSFSDNERYQALSAVIRMGMLARTDEESFPLLPGRYHIAVNSIEGIAVRPDGEGEGWRDIKTARHHHDHQAGYFYPLMVCRKCGQPYLEAFEEADHLHPRRPDQGESRAERRVYWLGKPSDHVDDEADEGEEAVTSPYVTWLNPVTGTLAAGEGAIPLFAIQTEHDEEEKAWYVRKCPACGGRASGAEAEVITRMHPGNEALGSVVTQRVLEALPGAEIDHHDPRPAQGRNLLSFSDNRQDAAFFAPYFERTAAELALRSAIRQVLKERDQPLDARQLAEQVCQHWQRDGRQPILLDANGDIRIDRQDMINLLLGAIGAEFCTPAGRRNSLEALGVVRVTFEPNRVELLRQKVQGFWPAELPTNEASVDALIHFLLENIRREKALAMFYGVDLRNEFIWGHYNQHRSFDIEGGDDNVRFKWLPAPKRHNRRTWYLVEQLRLPRDQALEFLRRFWEAMVNPTIAIVREHNPGFALDGEGIRIASGEQQPLYMCKSCGLRQSHALNERCTAFHCRGEVEEICMAEREVMRARNHYLVSYEEPNHVTVRAREHTASLSTDLRESIEKDFAEGRINVLSCTTTMEMGVDLGDLEAVVNLNVPPGIANYQQRTGRAGRRAQAAPFCVTVARNTNYDQSVFRDFSGYLASSPGTPFIHLDNPDLFWRHQQSIMLAHFLRRKITDHDINAPSLKHLFGKAFGEEALSAFTDELMQWMESEEGARATQEAEALRNRLPLKLRAIGASGADLMQRFVGNLREFAAEVSERWVRYQERIEAAAQLSHKKAELGCGFRIPTVAG</sequence>
<reference evidence="6" key="1">
    <citation type="submission" date="2019-07" db="EMBL/GenBank/DDBJ databases">
        <title>Chitinimonas sp. nov., isolated from Ny-Alesund, arctica soil.</title>
        <authorList>
            <person name="Xu Q."/>
            <person name="Peng F."/>
        </authorList>
    </citation>
    <scope>NUCLEOTIDE SEQUENCE [LARGE SCALE GENOMIC DNA]</scope>
    <source>
        <strain evidence="6">R3-44</strain>
    </source>
</reference>
<accession>A0A516SLP2</accession>
<dbReference type="PANTHER" id="PTHR47957:SF3">
    <property type="entry name" value="ATP-DEPENDENT HELICASE HRQ1"/>
    <property type="match status" value="1"/>
</dbReference>
<feature type="domain" description="Helicase ATP-binding" evidence="3">
    <location>
        <begin position="99"/>
        <end position="317"/>
    </location>
</feature>
<keyword evidence="1" id="KW-0547">Nucleotide-binding</keyword>
<dbReference type="SUPFAM" id="SSF52540">
    <property type="entry name" value="P-loop containing nucleoside triphosphate hydrolases"/>
    <property type="match status" value="2"/>
</dbReference>
<dbReference type="InterPro" id="IPR027417">
    <property type="entry name" value="P-loop_NTPase"/>
</dbReference>
<evidence type="ECO:0000259" key="4">
    <source>
        <dbReference type="PROSITE" id="PS51194"/>
    </source>
</evidence>
<organism evidence="5 6">
    <name type="scientific">Chitinimonas arctica</name>
    <dbReference type="NCBI Taxonomy" id="2594795"/>
    <lineage>
        <taxon>Bacteria</taxon>
        <taxon>Pseudomonadati</taxon>
        <taxon>Pseudomonadota</taxon>
        <taxon>Betaproteobacteria</taxon>
        <taxon>Neisseriales</taxon>
        <taxon>Chitinibacteraceae</taxon>
        <taxon>Chitinimonas</taxon>
    </lineage>
</organism>
<dbReference type="KEGG" id="cari:FNU76_23540"/>